<keyword evidence="4" id="KW-1185">Reference proteome</keyword>
<accession>A0AAD4GYZ7</accession>
<dbReference type="FunFam" id="3.60.130.10:FF:000011">
    <property type="entry name" value="Taurine catabolism dioxygenase TauD"/>
    <property type="match status" value="1"/>
</dbReference>
<dbReference type="SUPFAM" id="SSF51197">
    <property type="entry name" value="Clavaminate synthase-like"/>
    <property type="match status" value="1"/>
</dbReference>
<name>A0AAD4GYZ7_ASPNN</name>
<dbReference type="Proteomes" id="UP001194746">
    <property type="component" value="Unassembled WGS sequence"/>
</dbReference>
<evidence type="ECO:0000256" key="1">
    <source>
        <dbReference type="ARBA" id="ARBA00023002"/>
    </source>
</evidence>
<organism evidence="3 4">
    <name type="scientific">Aspergillus nanangensis</name>
    <dbReference type="NCBI Taxonomy" id="2582783"/>
    <lineage>
        <taxon>Eukaryota</taxon>
        <taxon>Fungi</taxon>
        <taxon>Dikarya</taxon>
        <taxon>Ascomycota</taxon>
        <taxon>Pezizomycotina</taxon>
        <taxon>Eurotiomycetes</taxon>
        <taxon>Eurotiomycetidae</taxon>
        <taxon>Eurotiales</taxon>
        <taxon>Aspergillaceae</taxon>
        <taxon>Aspergillus</taxon>
        <taxon>Aspergillus subgen. Circumdati</taxon>
    </lineage>
</organism>
<dbReference type="InterPro" id="IPR042098">
    <property type="entry name" value="TauD-like_sf"/>
</dbReference>
<protein>
    <recommendedName>
        <fullName evidence="2">TauD/TfdA-like domain-containing protein</fullName>
    </recommendedName>
</protein>
<dbReference type="Pfam" id="PF02668">
    <property type="entry name" value="TauD"/>
    <property type="match status" value="1"/>
</dbReference>
<evidence type="ECO:0000313" key="3">
    <source>
        <dbReference type="EMBL" id="KAF9894446.1"/>
    </source>
</evidence>
<proteinExistence type="predicted"/>
<feature type="domain" description="TauD/TfdA-like" evidence="2">
    <location>
        <begin position="94"/>
        <end position="355"/>
    </location>
</feature>
<dbReference type="InterPro" id="IPR003819">
    <property type="entry name" value="TauD/TfdA-like"/>
</dbReference>
<dbReference type="GO" id="GO:0016491">
    <property type="term" value="F:oxidoreductase activity"/>
    <property type="evidence" value="ECO:0007669"/>
    <property type="project" value="UniProtKB-KW"/>
</dbReference>
<dbReference type="AlphaFoldDB" id="A0AAD4GYZ7"/>
<dbReference type="EMBL" id="VCAU01000004">
    <property type="protein sequence ID" value="KAF9894446.1"/>
    <property type="molecule type" value="Genomic_DNA"/>
</dbReference>
<dbReference type="Gene3D" id="3.60.130.10">
    <property type="entry name" value="Clavaminate synthase-like"/>
    <property type="match status" value="1"/>
</dbReference>
<gene>
    <name evidence="3" type="ORF">FE257_007949</name>
</gene>
<evidence type="ECO:0000313" key="4">
    <source>
        <dbReference type="Proteomes" id="UP001194746"/>
    </source>
</evidence>
<sequence>MVGTTLQGLQQADIDYAPNEEKWRARTERRLKTETLSTDLPPGFPRQLSSPLVWDGQNVQKAGNDWTYELSGGDLEEVERALRYFQQLNLPVGQVSPETFPLPSLHAALREISNKLHNGRGFKVVRGVPVDKYTREENVIVYAGISSHVAPIRARQVLDRPSQVVLSHVKDLTKTNEKKFIGIGTYTPELLTFHTDLGDIVSLLCLETAAEGGASQLASSWHIYNHLASTRPDLIQTLAEDWPHDMSGIGSRPYVMRPVLHYQPATESAPERVIIHCVRRTFTGAHEAPRTPGIPPLTEAQAEALDTLHFLAQRFQLRLDFRRGDIQYINNLSLLHAREAYLDSPDQQRHLIRLWLRDPEFAWETPDALKPAHSLAYDNVDPTTQTFPLEPSALTARPAAHRIPESGRL</sequence>
<dbReference type="PANTHER" id="PTHR10696">
    <property type="entry name" value="GAMMA-BUTYROBETAINE HYDROXYLASE-RELATED"/>
    <property type="match status" value="1"/>
</dbReference>
<keyword evidence="1" id="KW-0560">Oxidoreductase</keyword>
<dbReference type="InterPro" id="IPR050411">
    <property type="entry name" value="AlphaKG_dependent_hydroxylases"/>
</dbReference>
<reference evidence="3" key="2">
    <citation type="submission" date="2020-02" db="EMBL/GenBank/DDBJ databases">
        <authorList>
            <person name="Gilchrist C.L.M."/>
            <person name="Chooi Y.-H."/>
        </authorList>
    </citation>
    <scope>NUCLEOTIDE SEQUENCE</scope>
    <source>
        <strain evidence="3">MST-FP2251</strain>
    </source>
</reference>
<dbReference type="PANTHER" id="PTHR10696:SF54">
    <property type="entry name" value="FAMILY OXIDOREDUCTASE, PUTATIVE (AFU_ORTHOLOGUE AFUA_4G13850)-RELATED"/>
    <property type="match status" value="1"/>
</dbReference>
<evidence type="ECO:0000259" key="2">
    <source>
        <dbReference type="Pfam" id="PF02668"/>
    </source>
</evidence>
<reference evidence="3" key="1">
    <citation type="journal article" date="2019" name="Beilstein J. Org. Chem.">
        <title>Nanangenines: drimane sesquiterpenoids as the dominant metabolite cohort of a novel Australian fungus, Aspergillus nanangensis.</title>
        <authorList>
            <person name="Lacey H.J."/>
            <person name="Gilchrist C.L.M."/>
            <person name="Crombie A."/>
            <person name="Kalaitzis J.A."/>
            <person name="Vuong D."/>
            <person name="Rutledge P.J."/>
            <person name="Turner P."/>
            <person name="Pitt J.I."/>
            <person name="Lacey E."/>
            <person name="Chooi Y.H."/>
            <person name="Piggott A.M."/>
        </authorList>
    </citation>
    <scope>NUCLEOTIDE SEQUENCE</scope>
    <source>
        <strain evidence="3">MST-FP2251</strain>
    </source>
</reference>
<comment type="caution">
    <text evidence="3">The sequence shown here is derived from an EMBL/GenBank/DDBJ whole genome shotgun (WGS) entry which is preliminary data.</text>
</comment>